<comment type="caution">
    <text evidence="12">The sequence shown here is derived from an EMBL/GenBank/DDBJ whole genome shotgun (WGS) entry which is preliminary data.</text>
</comment>
<evidence type="ECO:0000256" key="6">
    <source>
        <dbReference type="ARBA" id="ARBA00022989"/>
    </source>
</evidence>
<keyword evidence="3" id="KW-0547">Nucleotide-binding</keyword>
<reference evidence="13" key="1">
    <citation type="journal article" date="2019" name="Int. J. Syst. Evol. Microbiol.">
        <title>The Global Catalogue of Microorganisms (GCM) 10K type strain sequencing project: providing services to taxonomists for standard genome sequencing and annotation.</title>
        <authorList>
            <consortium name="The Broad Institute Genomics Platform"/>
            <consortium name="The Broad Institute Genome Sequencing Center for Infectious Disease"/>
            <person name="Wu L."/>
            <person name="Ma J."/>
        </authorList>
    </citation>
    <scope>NUCLEOTIDE SEQUENCE [LARGE SCALE GENOMIC DNA]</scope>
    <source>
        <strain evidence="13">KCTC 23299</strain>
    </source>
</reference>
<gene>
    <name evidence="12" type="ORF">ACFS6H_08900</name>
</gene>
<feature type="transmembrane region" description="Helical" evidence="8">
    <location>
        <begin position="314"/>
        <end position="333"/>
    </location>
</feature>
<feature type="domain" description="ABC transmembrane type-1" evidence="10">
    <location>
        <begin position="178"/>
        <end position="457"/>
    </location>
</feature>
<dbReference type="SUPFAM" id="SSF90123">
    <property type="entry name" value="ABC transporter transmembrane region"/>
    <property type="match status" value="1"/>
</dbReference>
<dbReference type="PROSITE" id="PS50893">
    <property type="entry name" value="ABC_TRANSPORTER_2"/>
    <property type="match status" value="1"/>
</dbReference>
<dbReference type="Proteomes" id="UP001597511">
    <property type="component" value="Unassembled WGS sequence"/>
</dbReference>
<feature type="domain" description="Peptidase C39" evidence="11">
    <location>
        <begin position="9"/>
        <end position="129"/>
    </location>
</feature>
<keyword evidence="7 8" id="KW-0472">Membrane</keyword>
<dbReference type="Pfam" id="PF00005">
    <property type="entry name" value="ABC_tran"/>
    <property type="match status" value="1"/>
</dbReference>
<evidence type="ECO:0000256" key="5">
    <source>
        <dbReference type="ARBA" id="ARBA00022840"/>
    </source>
</evidence>
<dbReference type="Pfam" id="PF00664">
    <property type="entry name" value="ABC_membrane"/>
    <property type="match status" value="1"/>
</dbReference>
<evidence type="ECO:0000256" key="4">
    <source>
        <dbReference type="ARBA" id="ARBA00022801"/>
    </source>
</evidence>
<dbReference type="InterPro" id="IPR003439">
    <property type="entry name" value="ABC_transporter-like_ATP-bd"/>
</dbReference>
<dbReference type="PANTHER" id="PTHR43394">
    <property type="entry name" value="ATP-DEPENDENT PERMEASE MDL1, MITOCHONDRIAL"/>
    <property type="match status" value="1"/>
</dbReference>
<dbReference type="InterPro" id="IPR036640">
    <property type="entry name" value="ABC1_TM_sf"/>
</dbReference>
<dbReference type="InterPro" id="IPR027417">
    <property type="entry name" value="P-loop_NTPase"/>
</dbReference>
<dbReference type="CDD" id="cd02418">
    <property type="entry name" value="Peptidase_C39B"/>
    <property type="match status" value="1"/>
</dbReference>
<dbReference type="PANTHER" id="PTHR43394:SF1">
    <property type="entry name" value="ATP-BINDING CASSETTE SUB-FAMILY B MEMBER 10, MITOCHONDRIAL"/>
    <property type="match status" value="1"/>
</dbReference>
<dbReference type="Gene3D" id="3.90.70.10">
    <property type="entry name" value="Cysteine proteinases"/>
    <property type="match status" value="1"/>
</dbReference>
<dbReference type="CDD" id="cd18571">
    <property type="entry name" value="ABC_6TM_peptidase_like"/>
    <property type="match status" value="1"/>
</dbReference>
<organism evidence="12 13">
    <name type="scientific">Terrimonas rubra</name>
    <dbReference type="NCBI Taxonomy" id="1035890"/>
    <lineage>
        <taxon>Bacteria</taxon>
        <taxon>Pseudomonadati</taxon>
        <taxon>Bacteroidota</taxon>
        <taxon>Chitinophagia</taxon>
        <taxon>Chitinophagales</taxon>
        <taxon>Chitinophagaceae</taxon>
        <taxon>Terrimonas</taxon>
    </lineage>
</organism>
<keyword evidence="4" id="KW-0378">Hydrolase</keyword>
<feature type="transmembrane region" description="Helical" evidence="8">
    <location>
        <begin position="285"/>
        <end position="308"/>
    </location>
</feature>
<comment type="subcellular location">
    <subcellularLocation>
        <location evidence="1">Cell membrane</location>
        <topology evidence="1">Multi-pass membrane protein</topology>
    </subcellularLocation>
</comment>
<dbReference type="SUPFAM" id="SSF52540">
    <property type="entry name" value="P-loop containing nucleoside triphosphate hydrolases"/>
    <property type="match status" value="1"/>
</dbReference>
<evidence type="ECO:0000256" key="7">
    <source>
        <dbReference type="ARBA" id="ARBA00023136"/>
    </source>
</evidence>
<evidence type="ECO:0000313" key="13">
    <source>
        <dbReference type="Proteomes" id="UP001597511"/>
    </source>
</evidence>
<evidence type="ECO:0000259" key="11">
    <source>
        <dbReference type="PROSITE" id="PS50990"/>
    </source>
</evidence>
<dbReference type="RefSeq" id="WP_386097432.1">
    <property type="nucleotide sequence ID" value="NZ_JBHUOZ010000002.1"/>
</dbReference>
<dbReference type="PROSITE" id="PS50990">
    <property type="entry name" value="PEPTIDASE_C39"/>
    <property type="match status" value="1"/>
</dbReference>
<keyword evidence="2 8" id="KW-0812">Transmembrane</keyword>
<proteinExistence type="predicted"/>
<dbReference type="SMART" id="SM00382">
    <property type="entry name" value="AAA"/>
    <property type="match status" value="1"/>
</dbReference>
<feature type="transmembrane region" description="Helical" evidence="8">
    <location>
        <begin position="209"/>
        <end position="228"/>
    </location>
</feature>
<sequence>MNSFFCYRQSSKMDCGPTCLRMIFHYYGKDADMVKLRQLTQFNKEGVSLLGIANAAEKIGFKANGVAITFEQLVNKVDRPAILHWQQNHFIVFYKVSKNKIFVADPAKGLITYTPNEFKAKWLSAVDEVTGEATGIALLLEPTPDFYEENTGQKISTKRSWSFLFNYVLQYKRFFVQLILALLLGLLLQLLFPFLTQSIVDVGIQTRDLGYITIILIAQLMLFSGRMLTEFIRSRILLHISVRINLSILSDFWIKLMRLPISYFDAQHTGDTLQRLGDHRRIESFLTGTALNTVFSLFNLVIFSFILLYYNSTIFMVFFAGSLLYFLWIKLFLKFRKKLDYERFDIAAKENTLTMQLVLGMQEIKLQTATQLRRWEWENAQTKLFKLSFKSLSLNQYQQAGALFINEGKNILITFIVAGLVVKGELTLGTMLAVQYIIGQLNSPVEQLISFVQTAQDANISLDRLNEIHEMEEEEKPGQITALTLDDKPSPFTDSYITFKNISFTYPGAGNEPVLRNINLLIPEGKTTAIVGASGSGKTTLIKLLLKFYDTYTGEIVIEQNSDYGRQAINFKDISPEYWRKTCGSVMQDGFIFSDTIAGNIAVSDEQPDVQKLLYACKVANILSYIRSLPLRFNTKIGAEGNGISAGQKQRLLIARAVYKNPKYIFLDEATNALDANNEKSIVENMKSFLDHKTVIVVAHRLSTVKNADKIVVLDNGAIIEEGTHETLTALKGKYYELVKNQLELGN</sequence>
<evidence type="ECO:0000256" key="3">
    <source>
        <dbReference type="ARBA" id="ARBA00022741"/>
    </source>
</evidence>
<dbReference type="Pfam" id="PF03412">
    <property type="entry name" value="Peptidase_C39"/>
    <property type="match status" value="1"/>
</dbReference>
<keyword evidence="6 8" id="KW-1133">Transmembrane helix</keyword>
<evidence type="ECO:0000259" key="10">
    <source>
        <dbReference type="PROSITE" id="PS50929"/>
    </source>
</evidence>
<keyword evidence="5" id="KW-0067">ATP-binding</keyword>
<dbReference type="PROSITE" id="PS00211">
    <property type="entry name" value="ABC_TRANSPORTER_1"/>
    <property type="match status" value="1"/>
</dbReference>
<evidence type="ECO:0000259" key="9">
    <source>
        <dbReference type="PROSITE" id="PS50893"/>
    </source>
</evidence>
<dbReference type="PROSITE" id="PS50929">
    <property type="entry name" value="ABC_TM1F"/>
    <property type="match status" value="1"/>
</dbReference>
<name>A0ABW6A3H3_9BACT</name>
<feature type="transmembrane region" description="Helical" evidence="8">
    <location>
        <begin position="174"/>
        <end position="197"/>
    </location>
</feature>
<dbReference type="EMBL" id="JBHUOZ010000002">
    <property type="protein sequence ID" value="MFD2919822.1"/>
    <property type="molecule type" value="Genomic_DNA"/>
</dbReference>
<evidence type="ECO:0000256" key="1">
    <source>
        <dbReference type="ARBA" id="ARBA00004651"/>
    </source>
</evidence>
<accession>A0ABW6A3H3</accession>
<protein>
    <submittedName>
        <fullName evidence="12">Peptidase domain-containing ABC transporter</fullName>
    </submittedName>
</protein>
<dbReference type="InterPro" id="IPR039421">
    <property type="entry name" value="Type_1_exporter"/>
</dbReference>
<dbReference type="Gene3D" id="3.40.50.300">
    <property type="entry name" value="P-loop containing nucleotide triphosphate hydrolases"/>
    <property type="match status" value="1"/>
</dbReference>
<evidence type="ECO:0000313" key="12">
    <source>
        <dbReference type="EMBL" id="MFD2919822.1"/>
    </source>
</evidence>
<keyword evidence="13" id="KW-1185">Reference proteome</keyword>
<dbReference type="InterPro" id="IPR017871">
    <property type="entry name" value="ABC_transporter-like_CS"/>
</dbReference>
<feature type="domain" description="ABC transporter" evidence="9">
    <location>
        <begin position="497"/>
        <end position="741"/>
    </location>
</feature>
<feature type="transmembrane region" description="Helical" evidence="8">
    <location>
        <begin position="411"/>
        <end position="438"/>
    </location>
</feature>
<evidence type="ECO:0000256" key="8">
    <source>
        <dbReference type="SAM" id="Phobius"/>
    </source>
</evidence>
<evidence type="ECO:0000256" key="2">
    <source>
        <dbReference type="ARBA" id="ARBA00022692"/>
    </source>
</evidence>
<dbReference type="InterPro" id="IPR011527">
    <property type="entry name" value="ABC1_TM_dom"/>
</dbReference>
<dbReference type="Gene3D" id="1.20.1560.10">
    <property type="entry name" value="ABC transporter type 1, transmembrane domain"/>
    <property type="match status" value="1"/>
</dbReference>
<dbReference type="InterPro" id="IPR003593">
    <property type="entry name" value="AAA+_ATPase"/>
</dbReference>
<dbReference type="InterPro" id="IPR005074">
    <property type="entry name" value="Peptidase_C39"/>
</dbReference>